<proteinExistence type="predicted"/>
<evidence type="ECO:0000313" key="1">
    <source>
        <dbReference type="EMBL" id="MCW8345974.1"/>
    </source>
</evidence>
<dbReference type="EMBL" id="JAKRRY010000008">
    <property type="protein sequence ID" value="MCW8345974.1"/>
    <property type="molecule type" value="Genomic_DNA"/>
</dbReference>
<sequence length="104" mass="11894">MIIKGRILDEDDITQSTFNNRETGEVVVRGELLLSVKKPSQVIKVKVNPDQWKDAKNGDFFKTIVDKELDFWIEQKEFSFPRPDGQVVSGTSNNLFRLPAIQKA</sequence>
<accession>A0A9X3CM38</accession>
<reference evidence="1" key="1">
    <citation type="submission" date="2022-02" db="EMBL/GenBank/DDBJ databases">
        <title>Vibrio sp. nov, a new bacterium isolated from seawater.</title>
        <authorList>
            <person name="Yuan Y."/>
        </authorList>
    </citation>
    <scope>NUCLEOTIDE SEQUENCE</scope>
    <source>
        <strain evidence="1">ZSDZ65</strain>
    </source>
</reference>
<dbReference type="RefSeq" id="WP_265674379.1">
    <property type="nucleotide sequence ID" value="NZ_JAKRRY010000008.1"/>
</dbReference>
<keyword evidence="2" id="KW-1185">Reference proteome</keyword>
<protein>
    <submittedName>
        <fullName evidence="1">Uncharacterized protein</fullName>
    </submittedName>
</protein>
<dbReference type="Proteomes" id="UP001155587">
    <property type="component" value="Unassembled WGS sequence"/>
</dbReference>
<dbReference type="AlphaFoldDB" id="A0A9X3CM38"/>
<organism evidence="1 2">
    <name type="scientific">Vibrio qingdaonensis</name>
    <dbReference type="NCBI Taxonomy" id="2829491"/>
    <lineage>
        <taxon>Bacteria</taxon>
        <taxon>Pseudomonadati</taxon>
        <taxon>Pseudomonadota</taxon>
        <taxon>Gammaproteobacteria</taxon>
        <taxon>Vibrionales</taxon>
        <taxon>Vibrionaceae</taxon>
        <taxon>Vibrio</taxon>
    </lineage>
</organism>
<gene>
    <name evidence="1" type="ORF">MD535_08130</name>
</gene>
<name>A0A9X3CM38_9VIBR</name>
<comment type="caution">
    <text evidence="1">The sequence shown here is derived from an EMBL/GenBank/DDBJ whole genome shotgun (WGS) entry which is preliminary data.</text>
</comment>
<evidence type="ECO:0000313" key="2">
    <source>
        <dbReference type="Proteomes" id="UP001155587"/>
    </source>
</evidence>